<organism evidence="1 2">
    <name type="scientific">Micromonospora aurantiaca</name>
    <name type="common">nom. illeg.</name>
    <dbReference type="NCBI Taxonomy" id="47850"/>
    <lineage>
        <taxon>Bacteria</taxon>
        <taxon>Bacillati</taxon>
        <taxon>Actinomycetota</taxon>
        <taxon>Actinomycetes</taxon>
        <taxon>Micromonosporales</taxon>
        <taxon>Micromonosporaceae</taxon>
        <taxon>Micromonospora</taxon>
    </lineage>
</organism>
<dbReference type="Proteomes" id="UP000253958">
    <property type="component" value="Chromosome"/>
</dbReference>
<reference evidence="1 2" key="2">
    <citation type="submission" date="2018-08" db="EMBL/GenBank/DDBJ databases">
        <title>Streptomyces kandeliansis sp. nov., an endophytic bacterium isolated from mangrove plant.</title>
        <authorList>
            <person name="Wang R."/>
        </authorList>
    </citation>
    <scope>NUCLEOTIDE SEQUENCE [LARGE SCALE GENOMIC DNA]</scope>
    <source>
        <strain evidence="2">H14(2018)</strain>
    </source>
</reference>
<gene>
    <name evidence="1" type="ORF">DVH21_04750</name>
</gene>
<protein>
    <submittedName>
        <fullName evidence="1">Uncharacterized protein</fullName>
    </submittedName>
</protein>
<sequence length="68" mass="7398">MPTRPRPLVAVRLIGPTATVTTHAATIAAQLVAHHGGRERVTCRTSTRTADYSGESRAYITITRKEPQ</sequence>
<reference evidence="1 2" key="1">
    <citation type="submission" date="2018-07" db="EMBL/GenBank/DDBJ databases">
        <authorList>
            <person name="Ye Y."/>
        </authorList>
    </citation>
    <scope>NUCLEOTIDE SEQUENCE [LARGE SCALE GENOMIC DNA]</scope>
    <source>
        <strain evidence="2">H14(2018)</strain>
    </source>
</reference>
<evidence type="ECO:0000313" key="2">
    <source>
        <dbReference type="Proteomes" id="UP000253958"/>
    </source>
</evidence>
<dbReference type="RefSeq" id="WP_114918896.1">
    <property type="nucleotide sequence ID" value="NZ_CP031263.1"/>
</dbReference>
<accession>A0A6N3JU66</accession>
<name>A0A6N3JU66_9ACTN</name>
<dbReference type="EMBL" id="CP031263">
    <property type="protein sequence ID" value="AXH89295.1"/>
    <property type="molecule type" value="Genomic_DNA"/>
</dbReference>
<dbReference type="AlphaFoldDB" id="A0A6N3JU66"/>
<evidence type="ECO:0000313" key="1">
    <source>
        <dbReference type="EMBL" id="AXH89295.1"/>
    </source>
</evidence>
<proteinExistence type="predicted"/>